<comment type="similarity">
    <text evidence="1">Belongs to the glycosyl hydrolase 20 family.</text>
</comment>
<evidence type="ECO:0000313" key="6">
    <source>
        <dbReference type="Proteomes" id="UP000018211"/>
    </source>
</evidence>
<dbReference type="GO" id="GO:0005975">
    <property type="term" value="P:carbohydrate metabolic process"/>
    <property type="evidence" value="ECO:0007669"/>
    <property type="project" value="InterPro"/>
</dbReference>
<dbReference type="PANTHER" id="PTHR21040">
    <property type="entry name" value="BCDNA.GH04120"/>
    <property type="match status" value="1"/>
</dbReference>
<dbReference type="GO" id="GO:0004563">
    <property type="term" value="F:beta-N-acetylhexosaminidase activity"/>
    <property type="evidence" value="ECO:0007669"/>
    <property type="project" value="InterPro"/>
</dbReference>
<accession>A0AAV2VX10</accession>
<dbReference type="EMBL" id="CAOF01000176">
    <property type="protein sequence ID" value="CCO49289.1"/>
    <property type="molecule type" value="Genomic_DNA"/>
</dbReference>
<dbReference type="PANTHER" id="PTHR21040:SF8">
    <property type="entry name" value="BCDNA.GH04120"/>
    <property type="match status" value="1"/>
</dbReference>
<dbReference type="InterPro" id="IPR038901">
    <property type="entry name" value="HEXDC-like"/>
</dbReference>
<dbReference type="InterPro" id="IPR025705">
    <property type="entry name" value="Beta_hexosaminidase_sua/sub"/>
</dbReference>
<gene>
    <name evidence="5" type="ORF">VIBNISOn1_800072</name>
</gene>
<feature type="domain" description="Glycoside hydrolase family 20 catalytic" evidence="4">
    <location>
        <begin position="106"/>
        <end position="358"/>
    </location>
</feature>
<proteinExistence type="inferred from homology"/>
<evidence type="ECO:0000256" key="1">
    <source>
        <dbReference type="ARBA" id="ARBA00006285"/>
    </source>
</evidence>
<evidence type="ECO:0000256" key="3">
    <source>
        <dbReference type="PIRSR" id="PIRSR625705-1"/>
    </source>
</evidence>
<dbReference type="AlphaFoldDB" id="A0AAV2VX10"/>
<evidence type="ECO:0000313" key="5">
    <source>
        <dbReference type="EMBL" id="CCO49289.1"/>
    </source>
</evidence>
<evidence type="ECO:0000256" key="2">
    <source>
        <dbReference type="ARBA" id="ARBA00022801"/>
    </source>
</evidence>
<protein>
    <submittedName>
        <fullName evidence="5">N-acetyl-beta-hexosaminidase</fullName>
    </submittedName>
</protein>
<reference evidence="5 6" key="1">
    <citation type="journal article" date="2013" name="ISME J.">
        <title>Comparative genomics of pathogenic lineages of Vibrio nigripulchritudo identifies virulence-associated traits.</title>
        <authorList>
            <person name="Goudenege D."/>
            <person name="Labreuche Y."/>
            <person name="Krin E."/>
            <person name="Ansquer D."/>
            <person name="Mangenot S."/>
            <person name="Calteau A."/>
            <person name="Medigue C."/>
            <person name="Mazel D."/>
            <person name="Polz M.F."/>
            <person name="Le Roux F."/>
        </authorList>
    </citation>
    <scope>NUCLEOTIDE SEQUENCE [LARGE SCALE GENOMIC DNA]</scope>
    <source>
        <strain evidence="5 6">SOn1</strain>
    </source>
</reference>
<dbReference type="InterPro" id="IPR017853">
    <property type="entry name" value="GH"/>
</dbReference>
<comment type="caution">
    <text evidence="5">The sequence shown here is derived from an EMBL/GenBank/DDBJ whole genome shotgun (WGS) entry which is preliminary data.</text>
</comment>
<dbReference type="Pfam" id="PF00728">
    <property type="entry name" value="Glyco_hydro_20"/>
    <property type="match status" value="1"/>
</dbReference>
<dbReference type="RefSeq" id="WP_022613466.1">
    <property type="nucleotide sequence ID" value="NZ_LK391965.1"/>
</dbReference>
<dbReference type="InterPro" id="IPR029018">
    <property type="entry name" value="Hex-like_dom2"/>
</dbReference>
<sequence>MADKCPSLFPAPKSLTFEQGELFIPGLSKGMIPKVMGERISSPMVEYQMRSDFNDQAFGIQITRQLVLIQYKDESGILYAHHLINQLVDQCASSLPFLTLFDQPDFSQRGIILDVSRDKIPTMDTLFELIDFWSSLRINQLQFYTEHTFAYQQHHTVWQDYDPLTPQQIRALDYYCKTKGIELIPNQATFGHMEKWLCHPEYTYLAEQTSGFYDQRGDFRPESFGLNPVSPDVPGFIADLLDELLPNFSSKTLNINFDETMDLGVDGSKAECESLGQGQVYLNYLNKVLELARQRGMYCQIFSDMLFRYPEILPHLPKELELLNWGYEEDHPYDEEHARLAEFGYPFQVVVSTNTFASVAGRWKSAQVHMRRAAISALKYGGQGYQISEWGDMGHAQQFSFSLPAYVFGAAMAWGEAQHQDIPMSKILGSFWGKEYQNLTGALLEVQDAYLESGVTTPNCAFYGPFVFDQKSRRHIRRAQLEDTEKMQQSIMSLTELENRLGGERESTLKSELLWTLKTMKLATEIAIGYAQNQCREVESFPNSLKRKLVRMVADIESEYAILWQEKFRLGGCKQSMARLQYLRQLLSQ</sequence>
<dbReference type="SUPFAM" id="SSF51445">
    <property type="entry name" value="(Trans)glycosidases"/>
    <property type="match status" value="1"/>
</dbReference>
<dbReference type="SUPFAM" id="SSF55545">
    <property type="entry name" value="beta-N-acetylhexosaminidase-like domain"/>
    <property type="match status" value="1"/>
</dbReference>
<keyword evidence="2" id="KW-0378">Hydrolase</keyword>
<name>A0AAV2VX10_9VIBR</name>
<evidence type="ECO:0000259" key="4">
    <source>
        <dbReference type="Pfam" id="PF00728"/>
    </source>
</evidence>
<feature type="active site" description="Proton donor" evidence="3">
    <location>
        <position position="259"/>
    </location>
</feature>
<dbReference type="InterPro" id="IPR015883">
    <property type="entry name" value="Glyco_hydro_20_cat"/>
</dbReference>
<dbReference type="Gene3D" id="3.20.20.80">
    <property type="entry name" value="Glycosidases"/>
    <property type="match status" value="1"/>
</dbReference>
<dbReference type="PRINTS" id="PR00738">
    <property type="entry name" value="GLHYDRLASE20"/>
</dbReference>
<organism evidence="5 6">
    <name type="scientific">Vibrio nigripulchritudo SOn1</name>
    <dbReference type="NCBI Taxonomy" id="1238450"/>
    <lineage>
        <taxon>Bacteria</taxon>
        <taxon>Pseudomonadati</taxon>
        <taxon>Pseudomonadota</taxon>
        <taxon>Gammaproteobacteria</taxon>
        <taxon>Vibrionales</taxon>
        <taxon>Vibrionaceae</taxon>
        <taxon>Vibrio</taxon>
    </lineage>
</organism>
<dbReference type="Proteomes" id="UP000018211">
    <property type="component" value="Unassembled WGS sequence"/>
</dbReference>